<feature type="signal peptide" evidence="1">
    <location>
        <begin position="1"/>
        <end position="21"/>
    </location>
</feature>
<evidence type="ECO:0008006" key="4">
    <source>
        <dbReference type="Google" id="ProtNLM"/>
    </source>
</evidence>
<evidence type="ECO:0000313" key="3">
    <source>
        <dbReference type="Proteomes" id="UP000824142"/>
    </source>
</evidence>
<evidence type="ECO:0000313" key="2">
    <source>
        <dbReference type="EMBL" id="HIU65673.1"/>
    </source>
</evidence>
<name>A0A9D1MSR8_9PROT</name>
<evidence type="ECO:0000256" key="1">
    <source>
        <dbReference type="SAM" id="SignalP"/>
    </source>
</evidence>
<proteinExistence type="predicted"/>
<feature type="chain" id="PRO_5039489882" description="C-type lectin domain-containing protein" evidence="1">
    <location>
        <begin position="22"/>
        <end position="445"/>
    </location>
</feature>
<sequence>MKILRLSFFVIYALFALPVYAGGGTNVSSLVNVWGGGKMLLCMGSTLAGSEACIGASAPGCDILGVYARDRDDVNEYAMQMMVARKVTERGAYFCPTQLEGKSKIHRNAWTEAADLNSTCVWLCKEGYTGATCDLAEQDVRTCDATLLRRSNYSSLGRAASGPNIEESVAMFDFNVNDGCGAHYTQEHDMILVITGWLPSGHGAKVRQMIWRAQRGEWKKKNWKSWSAIYPATNSEDIIVCKNGYRPNYNNTDCEEIEPVLCQMQNLCSGWADFNMNIHSLYQVDDSQDCFQYRCSDNTKAFVSAADRTCEVCTSEDGSRGVSPADGTCIRCQAGQIFDENSPTSGYCVNALAFSKTDLVYGKNKTKTSNLADQCWLISYPDDYINCVKGTASNTSASTGATSNTFVQAELPDTNTDSGLSINNINTAGNVIGTTMGVAGIMPAN</sequence>
<dbReference type="Proteomes" id="UP000824142">
    <property type="component" value="Unassembled WGS sequence"/>
</dbReference>
<accession>A0A9D1MSR8</accession>
<comment type="caution">
    <text evidence="2">The sequence shown here is derived from an EMBL/GenBank/DDBJ whole genome shotgun (WGS) entry which is preliminary data.</text>
</comment>
<reference evidence="2" key="2">
    <citation type="journal article" date="2021" name="PeerJ">
        <title>Extensive microbial diversity within the chicken gut microbiome revealed by metagenomics and culture.</title>
        <authorList>
            <person name="Gilroy R."/>
            <person name="Ravi A."/>
            <person name="Getino M."/>
            <person name="Pursley I."/>
            <person name="Horton D.L."/>
            <person name="Alikhan N.F."/>
            <person name="Baker D."/>
            <person name="Gharbi K."/>
            <person name="Hall N."/>
            <person name="Watson M."/>
            <person name="Adriaenssens E.M."/>
            <person name="Foster-Nyarko E."/>
            <person name="Jarju S."/>
            <person name="Secka A."/>
            <person name="Antonio M."/>
            <person name="Oren A."/>
            <person name="Chaudhuri R.R."/>
            <person name="La Ragione R."/>
            <person name="Hildebrand F."/>
            <person name="Pallen M.J."/>
        </authorList>
    </citation>
    <scope>NUCLEOTIDE SEQUENCE</scope>
    <source>
        <strain evidence="2">CHK136-897</strain>
    </source>
</reference>
<gene>
    <name evidence="2" type="ORF">IAC63_03485</name>
</gene>
<protein>
    <recommendedName>
        <fullName evidence="4">C-type lectin domain-containing protein</fullName>
    </recommendedName>
</protein>
<dbReference type="EMBL" id="DVNO01000030">
    <property type="protein sequence ID" value="HIU65673.1"/>
    <property type="molecule type" value="Genomic_DNA"/>
</dbReference>
<keyword evidence="1" id="KW-0732">Signal</keyword>
<dbReference type="AlphaFoldDB" id="A0A9D1MSR8"/>
<organism evidence="2 3">
    <name type="scientific">Candidatus Enterousia avicola</name>
    <dbReference type="NCBI Taxonomy" id="2840787"/>
    <lineage>
        <taxon>Bacteria</taxon>
        <taxon>Pseudomonadati</taxon>
        <taxon>Pseudomonadota</taxon>
        <taxon>Alphaproteobacteria</taxon>
        <taxon>Candidatus Enterousia</taxon>
    </lineage>
</organism>
<reference evidence="2" key="1">
    <citation type="submission" date="2020-10" db="EMBL/GenBank/DDBJ databases">
        <authorList>
            <person name="Gilroy R."/>
        </authorList>
    </citation>
    <scope>NUCLEOTIDE SEQUENCE</scope>
    <source>
        <strain evidence="2">CHK136-897</strain>
    </source>
</reference>